<feature type="domain" description="Rnh202 triple barrel" evidence="8">
    <location>
        <begin position="21"/>
        <end position="91"/>
    </location>
</feature>
<evidence type="ECO:0000256" key="3">
    <source>
        <dbReference type="ARBA" id="ARBA00023242"/>
    </source>
</evidence>
<dbReference type="OrthoDB" id="29098at2759"/>
<dbReference type="InterPro" id="IPR041195">
    <property type="entry name" value="Rnh202_N"/>
</dbReference>
<evidence type="ECO:0000313" key="10">
    <source>
        <dbReference type="Proteomes" id="UP000321518"/>
    </source>
</evidence>
<accession>A0A511KC01</accession>
<dbReference type="PANTHER" id="PTHR13383">
    <property type="entry name" value="RIBONUCLEASE H2 SUBUNIT B"/>
    <property type="match status" value="1"/>
</dbReference>
<dbReference type="GO" id="GO:0032299">
    <property type="term" value="C:ribonuclease H2 complex"/>
    <property type="evidence" value="ECO:0007669"/>
    <property type="project" value="InterPro"/>
</dbReference>
<evidence type="ECO:0000259" key="8">
    <source>
        <dbReference type="Pfam" id="PF17745"/>
    </source>
</evidence>
<dbReference type="Proteomes" id="UP000321518">
    <property type="component" value="Unassembled WGS sequence"/>
</dbReference>
<sequence length="396" mass="43582">MERKHVCILPKGVQLEAGDPPSSTGSRFLRLPHPRTHHPTLFLPYSWTGSPTLDGLLEVQKIELDADKQRCWFIEEEVASDGSLTLFSPIDPTYLAISYLSALPSSRFQSYADLWESIAQHRFEVHGLKERTKKDEEGREDEGADCKEDLERLGAMEVVQERLKAVCETQEHESSTLYRVSQPLILAYLRSKIDALVDPSSGIFGPLEATEPGEEVKPKVEERGEAQLEGVNFQTVRRGMAKEDVGSGLGLSEQIQTESRQKYAIGVLGNYLPPSVTMTLLASYCFSALEAHLSTTTNSSVLNSTYLPGRGAAKLEASFSGELGGGAAAKKRKAEQSKGSRGVEALKKVNTKGMKSLKDLFGKQSQRVMKVVEEPSADDGVEAVEEEKPAKKKRKV</sequence>
<evidence type="ECO:0000256" key="4">
    <source>
        <dbReference type="ARBA" id="ARBA00024778"/>
    </source>
</evidence>
<dbReference type="Pfam" id="PF17745">
    <property type="entry name" value="Ydr279_N"/>
    <property type="match status" value="1"/>
</dbReference>
<comment type="caution">
    <text evidence="9">The sequence shown here is derived from an EMBL/GenBank/DDBJ whole genome shotgun (WGS) entry which is preliminary data.</text>
</comment>
<comment type="subcellular location">
    <subcellularLocation>
        <location evidence="1">Nucleus</location>
    </subcellularLocation>
</comment>
<dbReference type="InterPro" id="IPR019024">
    <property type="entry name" value="RNase_H2_suB_wHTH"/>
</dbReference>
<dbReference type="GO" id="GO:0005654">
    <property type="term" value="C:nucleoplasm"/>
    <property type="evidence" value="ECO:0007669"/>
    <property type="project" value="TreeGrafter"/>
</dbReference>
<dbReference type="InterPro" id="IPR040456">
    <property type="entry name" value="RNase_H2_suB"/>
</dbReference>
<dbReference type="GO" id="GO:0006401">
    <property type="term" value="P:RNA catabolic process"/>
    <property type="evidence" value="ECO:0007669"/>
    <property type="project" value="TreeGrafter"/>
</dbReference>
<organism evidence="9 10">
    <name type="scientific">Rhodotorula toruloides</name>
    <name type="common">Yeast</name>
    <name type="synonym">Rhodosporidium toruloides</name>
    <dbReference type="NCBI Taxonomy" id="5286"/>
    <lineage>
        <taxon>Eukaryota</taxon>
        <taxon>Fungi</taxon>
        <taxon>Dikarya</taxon>
        <taxon>Basidiomycota</taxon>
        <taxon>Pucciniomycotina</taxon>
        <taxon>Microbotryomycetes</taxon>
        <taxon>Sporidiobolales</taxon>
        <taxon>Sporidiobolaceae</taxon>
        <taxon>Rhodotorula</taxon>
    </lineage>
</organism>
<feature type="region of interest" description="Disordered" evidence="6">
    <location>
        <begin position="373"/>
        <end position="396"/>
    </location>
</feature>
<feature type="compositionally biased region" description="Acidic residues" evidence="6">
    <location>
        <begin position="375"/>
        <end position="385"/>
    </location>
</feature>
<evidence type="ECO:0000256" key="6">
    <source>
        <dbReference type="SAM" id="MobiDB-lite"/>
    </source>
</evidence>
<name>A0A511KC01_RHOTO</name>
<proteinExistence type="predicted"/>
<gene>
    <name evidence="9" type="ORF">Rt10032_c04g1925</name>
</gene>
<protein>
    <recommendedName>
        <fullName evidence="2">Ribonuclease H2 subunit B</fullName>
    </recommendedName>
    <alternativeName>
        <fullName evidence="5">Ribonuclease HI subunit B</fullName>
    </alternativeName>
</protein>
<evidence type="ECO:0000256" key="5">
    <source>
        <dbReference type="ARBA" id="ARBA00033464"/>
    </source>
</evidence>
<keyword evidence="3" id="KW-0539">Nucleus</keyword>
<evidence type="ECO:0000256" key="1">
    <source>
        <dbReference type="ARBA" id="ARBA00004123"/>
    </source>
</evidence>
<dbReference type="Gene3D" id="1.10.20.120">
    <property type="match status" value="1"/>
</dbReference>
<dbReference type="Gene3D" id="2.20.25.530">
    <property type="match status" value="1"/>
</dbReference>
<dbReference type="EMBL" id="BJWK01000004">
    <property type="protein sequence ID" value="GEM07908.1"/>
    <property type="molecule type" value="Genomic_DNA"/>
</dbReference>
<comment type="function">
    <text evidence="4">Non catalytic subunit of RNase H2, an endonuclease that specifically degrades the RNA of RNA:DNA hybrids. Participates in DNA replication, possibly by mediating the removal of lagging-strand Okazaki fragment RNA primers during DNA replication. Mediates the excision of single ribonucleotides from DNA:RNA duplexes.</text>
</comment>
<evidence type="ECO:0000256" key="2">
    <source>
        <dbReference type="ARBA" id="ARBA00019062"/>
    </source>
</evidence>
<dbReference type="PANTHER" id="PTHR13383:SF11">
    <property type="entry name" value="RIBONUCLEASE H2 SUBUNIT B"/>
    <property type="match status" value="1"/>
</dbReference>
<reference evidence="9 10" key="1">
    <citation type="submission" date="2019-07" db="EMBL/GenBank/DDBJ databases">
        <title>Rhodotorula toruloides NBRC10032 genome sequencing.</title>
        <authorList>
            <person name="Shida Y."/>
            <person name="Takaku H."/>
            <person name="Ogasawara W."/>
            <person name="Mori K."/>
        </authorList>
    </citation>
    <scope>NUCLEOTIDE SEQUENCE [LARGE SCALE GENOMIC DNA]</scope>
    <source>
        <strain evidence="9 10">NBRC10032</strain>
    </source>
</reference>
<feature type="domain" description="Ribonuclease H2 subunit B wHTH" evidence="7">
    <location>
        <begin position="94"/>
        <end position="280"/>
    </location>
</feature>
<dbReference type="Pfam" id="PF09468">
    <property type="entry name" value="RNase_H2-Ydr279"/>
    <property type="match status" value="1"/>
</dbReference>
<dbReference type="AlphaFoldDB" id="A0A511KC01"/>
<evidence type="ECO:0000259" key="7">
    <source>
        <dbReference type="Pfam" id="PF09468"/>
    </source>
</evidence>
<evidence type="ECO:0000313" key="9">
    <source>
        <dbReference type="EMBL" id="GEM07908.1"/>
    </source>
</evidence>